<sequence>MVTMRSSLPIIYFPHMKHLPNGVAFQAAKRYFAPISKWDHQQLTTSSYGSQIYYRLMPENHSQKLGTTTYFLYTPRRE</sequence>
<comment type="caution">
    <text evidence="1">The sequence shown here is derived from an EMBL/GenBank/DDBJ whole genome shotgun (WGS) entry which is preliminary data.</text>
</comment>
<accession>A0A8H2ZT12</accession>
<evidence type="ECO:0000313" key="1">
    <source>
        <dbReference type="EMBL" id="CAD6450610.1"/>
    </source>
</evidence>
<dbReference type="EMBL" id="CAJHIA010000034">
    <property type="protein sequence ID" value="CAD6450610.1"/>
    <property type="molecule type" value="Genomic_DNA"/>
</dbReference>
<keyword evidence="2" id="KW-1185">Reference proteome</keyword>
<evidence type="ECO:0000313" key="2">
    <source>
        <dbReference type="Proteomes" id="UP000624404"/>
    </source>
</evidence>
<dbReference type="Proteomes" id="UP000624404">
    <property type="component" value="Unassembled WGS sequence"/>
</dbReference>
<dbReference type="AlphaFoldDB" id="A0A8H2ZT12"/>
<reference evidence="1" key="1">
    <citation type="submission" date="2020-10" db="EMBL/GenBank/DDBJ databases">
        <authorList>
            <person name="Kusch S."/>
        </authorList>
    </citation>
    <scope>NUCLEOTIDE SEQUENCE</scope>
    <source>
        <strain evidence="1">SwB9</strain>
    </source>
</reference>
<protein>
    <submittedName>
        <fullName evidence="1">7b564c85-eb78-4176-9a63-04eaf8edb27d</fullName>
    </submittedName>
</protein>
<proteinExistence type="predicted"/>
<name>A0A8H2ZT12_9HELO</name>
<organism evidence="1 2">
    <name type="scientific">Sclerotinia trifoliorum</name>
    <dbReference type="NCBI Taxonomy" id="28548"/>
    <lineage>
        <taxon>Eukaryota</taxon>
        <taxon>Fungi</taxon>
        <taxon>Dikarya</taxon>
        <taxon>Ascomycota</taxon>
        <taxon>Pezizomycotina</taxon>
        <taxon>Leotiomycetes</taxon>
        <taxon>Helotiales</taxon>
        <taxon>Sclerotiniaceae</taxon>
        <taxon>Sclerotinia</taxon>
    </lineage>
</organism>
<gene>
    <name evidence="1" type="ORF">SCLTRI_LOCUS9406</name>
</gene>